<dbReference type="Pfam" id="PF17963">
    <property type="entry name" value="Big_9"/>
    <property type="match status" value="1"/>
</dbReference>
<dbReference type="PROSITE" id="PS50825">
    <property type="entry name" value="HYR"/>
    <property type="match status" value="2"/>
</dbReference>
<dbReference type="InterPro" id="IPR003410">
    <property type="entry name" value="HYR_dom"/>
</dbReference>
<dbReference type="InterPro" id="IPR032179">
    <property type="entry name" value="Cry22Aa_Ig-like"/>
</dbReference>
<evidence type="ECO:0000259" key="2">
    <source>
        <dbReference type="PROSITE" id="PS50825"/>
    </source>
</evidence>
<dbReference type="Gene3D" id="2.60.40.3440">
    <property type="match status" value="1"/>
</dbReference>
<sequence>DGAGTDIAGAYDNGTGVATVTCTAVCAAGETYTLDYTAVVPQADPSNFGGVLFVLHLEGTIAAGNTAPVAVDDTLSPDPAYNSSTFVRISPAANDTDADAGEQATLTAVCPNNGTKGTVTDNGDSTCDYLPNAGAIGTDSFTYTVSDVNGATDTGTVNVTITDQEAPVISITAGTDSVEAGGSWTDAGATATDNYDDNATVTANITATGTVDTSTVGTYTVTYTATDAAGNTSTADRTVTVTADVTAPVITVTSGTDSVVIGGSWTDAGATATDNLDSSVTVSTSGTVDVNTIGSYTITYTATDTAGNTATTTRTVSITATPDTTPPVVTVTAGTDTIIAGNSWTDAGATATDDVDGTLSVTASGSVNTSTVGSYTITYTATDSAGNIGTATRIVTITAAPDTTPPVITVTAGTDSVVIGSSWTDAGATATDNVDSSVTVNTSGSVDVNTVGSYTITYTATDAAGNVATPATRTVTVTAAPPADTTPPVITVTVGTDSIEAGDSWTDAGATATDDVDGTLSPSASGSVDTRTAGTYTITYTATDNAGNVETATRTVTVTADVTAPVITVAPGTDSVVVGAAWTDAGATATDNLDTSVIVAVSGSVDINTAGSYTVTYGASDAAGNAATATRVVTVTAAADNDDENIFGCSMSPTPINASNAADWWVVAGFIGFMAVRRRKEKEQS</sequence>
<dbReference type="Gene3D" id="2.60.40.10">
    <property type="entry name" value="Immunoglobulins"/>
    <property type="match status" value="6"/>
</dbReference>
<dbReference type="PANTHER" id="PTHR24273">
    <property type="entry name" value="FI04643P-RELATED"/>
    <property type="match status" value="1"/>
</dbReference>
<keyword evidence="1" id="KW-0677">Repeat</keyword>
<protein>
    <recommendedName>
        <fullName evidence="2">HYR domain-containing protein</fullName>
    </recommendedName>
</protein>
<organism evidence="3">
    <name type="scientific">hydrothermal vent metagenome</name>
    <dbReference type="NCBI Taxonomy" id="652676"/>
    <lineage>
        <taxon>unclassified sequences</taxon>
        <taxon>metagenomes</taxon>
        <taxon>ecological metagenomes</taxon>
    </lineage>
</organism>
<dbReference type="EMBL" id="UOFI01000079">
    <property type="protein sequence ID" value="VAW66470.1"/>
    <property type="molecule type" value="Genomic_DNA"/>
</dbReference>
<reference evidence="3" key="1">
    <citation type="submission" date="2018-06" db="EMBL/GenBank/DDBJ databases">
        <authorList>
            <person name="Zhirakovskaya E."/>
        </authorList>
    </citation>
    <scope>NUCLEOTIDE SEQUENCE</scope>
</reference>
<feature type="domain" description="HYR" evidence="2">
    <location>
        <begin position="152"/>
        <end position="243"/>
    </location>
</feature>
<dbReference type="InterPro" id="IPR013783">
    <property type="entry name" value="Ig-like_fold"/>
</dbReference>
<gene>
    <name evidence="3" type="ORF">MNBD_GAMMA09-2648</name>
</gene>
<evidence type="ECO:0000313" key="3">
    <source>
        <dbReference type="EMBL" id="VAW66470.1"/>
    </source>
</evidence>
<accession>A0A3B0XP20</accession>
<proteinExistence type="predicted"/>
<evidence type="ECO:0000256" key="1">
    <source>
        <dbReference type="ARBA" id="ARBA00022737"/>
    </source>
</evidence>
<dbReference type="AlphaFoldDB" id="A0A3B0XP20"/>
<dbReference type="Pfam" id="PF16403">
    <property type="entry name" value="Bact_surface_Ig-like"/>
    <property type="match status" value="6"/>
</dbReference>
<name>A0A3B0XP20_9ZZZZ</name>
<feature type="non-terminal residue" evidence="3">
    <location>
        <position position="1"/>
    </location>
</feature>
<feature type="domain" description="HYR" evidence="2">
    <location>
        <begin position="477"/>
        <end position="560"/>
    </location>
</feature>
<dbReference type="PANTHER" id="PTHR24273:SF32">
    <property type="entry name" value="HYALIN"/>
    <property type="match status" value="1"/>
</dbReference>